<proteinExistence type="predicted"/>
<organism evidence="1 2">
    <name type="scientific">Ligilactobacillus agilis</name>
    <dbReference type="NCBI Taxonomy" id="1601"/>
    <lineage>
        <taxon>Bacteria</taxon>
        <taxon>Bacillati</taxon>
        <taxon>Bacillota</taxon>
        <taxon>Bacilli</taxon>
        <taxon>Lactobacillales</taxon>
        <taxon>Lactobacillaceae</taxon>
        <taxon>Ligilactobacillus</taxon>
    </lineage>
</organism>
<name>A0A2I2A8T5_9LACO</name>
<dbReference type="InterPro" id="IPR006428">
    <property type="entry name" value="Portal_SPP1-type"/>
</dbReference>
<evidence type="ECO:0000313" key="2">
    <source>
        <dbReference type="Proteomes" id="UP000234579"/>
    </source>
</evidence>
<dbReference type="RefSeq" id="WP_101812360.1">
    <property type="nucleotide sequence ID" value="NZ_PKGI01000051.1"/>
</dbReference>
<accession>A0A2I2A8T5</accession>
<sequence>MEKIDGKGMVDDNGVFLYPNDSELSSEDLQAFIEYNQSHSTQYLKNMQMYKGHYDIESEPAKPLNKPDNRISVNYAKYLVNVFNGFFAGVPPQISLKDEQQNDKLQQFNTLNSVPDKISDIAKLCSIYGRAYIFLYCAEDKTVRVAISNPTNSFIVYDDSVAHTPLYFVHYGKDKDDNITGQVYSANRIITFDSNFKFVTDDPTLFDEVPAVEFMENDERTPLYDNSTISLMNGINKALSQKANDSDAIADAYLFFKGGDLDDKVLETMSDSRVIAIDSDSADAKFLERPNGDGTQENLLDRLTRSLFQTTMVTNLDDINNSGNDQSGYSIELKMQGMRSLAAIKERKFIISLRSVYRIAFKVLNLKKNILKRAKDALTGTVDDPVTQLVFNFTRNLPKNIELEANVAKNLEGIVSKQTQLKALSSLVDNPQEEIERIAKEEAEKVNNAVKANPANYDFEGVADEEKQKQ</sequence>
<dbReference type="Pfam" id="PF05133">
    <property type="entry name" value="SPP1_portal"/>
    <property type="match status" value="1"/>
</dbReference>
<protein>
    <submittedName>
        <fullName evidence="1">Phage portal protein</fullName>
    </submittedName>
</protein>
<evidence type="ECO:0000313" key="1">
    <source>
        <dbReference type="EMBL" id="PLA75766.1"/>
    </source>
</evidence>
<dbReference type="InterPro" id="IPR021145">
    <property type="entry name" value="Portal_protein_SPP1_Gp6-like"/>
</dbReference>
<reference evidence="2" key="1">
    <citation type="submission" date="2017-12" db="EMBL/GenBank/DDBJ databases">
        <authorList>
            <person name="Christensen H."/>
        </authorList>
    </citation>
    <scope>NUCLEOTIDE SEQUENCE [LARGE SCALE GENOMIC DNA]</scope>
    <source>
        <strain evidence="2">268A</strain>
    </source>
</reference>
<comment type="caution">
    <text evidence="1">The sequence shown here is derived from an EMBL/GenBank/DDBJ whole genome shotgun (WGS) entry which is preliminary data.</text>
</comment>
<dbReference type="EMBL" id="PKGI01000051">
    <property type="protein sequence ID" value="PLA75766.1"/>
    <property type="molecule type" value="Genomic_DNA"/>
</dbReference>
<gene>
    <name evidence="1" type="ORF">CYR79_09780</name>
</gene>
<dbReference type="NCBIfam" id="TIGR01538">
    <property type="entry name" value="portal_SPP1"/>
    <property type="match status" value="1"/>
</dbReference>
<dbReference type="Proteomes" id="UP000234579">
    <property type="component" value="Unassembled WGS sequence"/>
</dbReference>
<dbReference type="AlphaFoldDB" id="A0A2I2A8T5"/>